<dbReference type="PANTHER" id="PTHR35586:SF1">
    <property type="entry name" value="SLL1691 PROTEIN"/>
    <property type="match status" value="1"/>
</dbReference>
<dbReference type="AlphaFoldDB" id="A0A975BQM2"/>
<accession>A0A975BQM2</accession>
<reference evidence="1" key="1">
    <citation type="journal article" date="2021" name="Microb. Physiol.">
        <title>Proteogenomic Insights into the Physiology of Marine, Sulfate-Reducing, Filamentous Desulfonema limicola and Desulfonema magnum.</title>
        <authorList>
            <person name="Schnaars V."/>
            <person name="Wohlbrand L."/>
            <person name="Scheve S."/>
            <person name="Hinrichs C."/>
            <person name="Reinhardt R."/>
            <person name="Rabus R."/>
        </authorList>
    </citation>
    <scope>NUCLEOTIDE SEQUENCE</scope>
    <source>
        <strain evidence="1">4be13</strain>
    </source>
</reference>
<evidence type="ECO:0000313" key="2">
    <source>
        <dbReference type="Proteomes" id="UP000663722"/>
    </source>
</evidence>
<dbReference type="KEGG" id="dmm:dnm_058980"/>
<gene>
    <name evidence="1" type="ORF">dnm_058980</name>
</gene>
<keyword evidence="2" id="KW-1185">Reference proteome</keyword>
<proteinExistence type="predicted"/>
<dbReference type="RefSeq" id="WP_207678297.1">
    <property type="nucleotide sequence ID" value="NZ_CP061800.1"/>
</dbReference>
<dbReference type="PANTHER" id="PTHR35586">
    <property type="entry name" value="SLL1691 PROTEIN"/>
    <property type="match status" value="1"/>
</dbReference>
<protein>
    <submittedName>
        <fullName evidence="1">DUF4351</fullName>
    </submittedName>
</protein>
<sequence length="322" mass="38431">MMQKDKSSEITDDYDSPWKDIIEPYFREFMEFFFPEACNDIDWSKGYEFLDKEFQKIVKEAETGRRYVDKLARVWLKTGSEEWALVHVDVQSQYEKEFAERMYVYNYRLFDRFHVHAVSFAVLGDQSGKWRPNKFTKKKWGCEVTFKFPVIKLARYKKQMKFLKQSNNPFAIITLAHLKNQSTAKDREKRLNEKIQIIKHLYQKGFGRQDIINLFRFIDWLMFLPEELDHSFMEEIAKFEGEKKMQYITSVERVGYKRGMLEGEALIIARLIAAKFGFRDEKALEKLKNLSAEDLLNLSTEILKLDSLNAVLKWIDDRTNTH</sequence>
<dbReference type="Proteomes" id="UP000663722">
    <property type="component" value="Chromosome"/>
</dbReference>
<name>A0A975BQM2_9BACT</name>
<evidence type="ECO:0000313" key="1">
    <source>
        <dbReference type="EMBL" id="QTA89841.1"/>
    </source>
</evidence>
<dbReference type="EMBL" id="CP061800">
    <property type="protein sequence ID" value="QTA89841.1"/>
    <property type="molecule type" value="Genomic_DNA"/>
</dbReference>
<organism evidence="1 2">
    <name type="scientific">Desulfonema magnum</name>
    <dbReference type="NCBI Taxonomy" id="45655"/>
    <lineage>
        <taxon>Bacteria</taxon>
        <taxon>Pseudomonadati</taxon>
        <taxon>Thermodesulfobacteriota</taxon>
        <taxon>Desulfobacteria</taxon>
        <taxon>Desulfobacterales</taxon>
        <taxon>Desulfococcaceae</taxon>
        <taxon>Desulfonema</taxon>
    </lineage>
</organism>